<dbReference type="PANTHER" id="PTHR42307">
    <property type="entry name" value="PUP DEAMIDASE/DEPUPYLASE"/>
    <property type="match status" value="1"/>
</dbReference>
<reference evidence="1 2" key="1">
    <citation type="submission" date="2020-08" db="EMBL/GenBank/DDBJ databases">
        <title>Bridging the membrane lipid divide: bacteria of the FCB group superphylum have the potential to synthesize archaeal ether lipids.</title>
        <authorList>
            <person name="Villanueva L."/>
            <person name="Von Meijenfeldt F.A.B."/>
            <person name="Westbye A.B."/>
            <person name="Yadav S."/>
            <person name="Hopmans E.C."/>
            <person name="Dutilh B.E."/>
            <person name="Sinninghe Damste J.S."/>
        </authorList>
    </citation>
    <scope>NUCLEOTIDE SEQUENCE [LARGE SCALE GENOMIC DNA]</scope>
    <source>
        <strain evidence="1">NIOZ-UU27</strain>
    </source>
</reference>
<evidence type="ECO:0000313" key="1">
    <source>
        <dbReference type="EMBL" id="MBC8178932.1"/>
    </source>
</evidence>
<dbReference type="GO" id="GO:0010498">
    <property type="term" value="P:proteasomal protein catabolic process"/>
    <property type="evidence" value="ECO:0007669"/>
    <property type="project" value="InterPro"/>
</dbReference>
<proteinExistence type="predicted"/>
<dbReference type="Proteomes" id="UP000650524">
    <property type="component" value="Unassembled WGS sequence"/>
</dbReference>
<gene>
    <name evidence="1" type="ORF">H8E19_16125</name>
</gene>
<comment type="caution">
    <text evidence="1">The sequence shown here is derived from an EMBL/GenBank/DDBJ whole genome shotgun (WGS) entry which is preliminary data.</text>
</comment>
<dbReference type="GO" id="GO:0070490">
    <property type="term" value="P:protein pupylation"/>
    <property type="evidence" value="ECO:0007669"/>
    <property type="project" value="TreeGrafter"/>
</dbReference>
<dbReference type="InterPro" id="IPR004347">
    <property type="entry name" value="Pup_ligase/deamidase"/>
</dbReference>
<sequence>MKERIYGTECEYALCYQSEDKETMSQLEGEDLLEYQKGLTTYLLCSLRDKGCPLAGEFLGNGGRFYMDRGGHPEYATPECRSVRDLVAHEKAGDRIVQELVEVARLLMVQQGGSRSLHIFKNNVDLYGNTYGGHENYLITPWAMKQIRKIIPFLVTRQIFTGTGKVMTRWDPGDVVYQLSQRADFIDRVLTDRTSKERGIINTRKREIPREGQNIRFHIILGDCNMSEYAIGLKIGTTGLVLRLLEAGALNGIPGLSSPVQALKSISRSFNGPLRVEERKQRYTALEIQSMYLEKVQRFFSAHQASGEEDEILQLWASTLENLKKLKLSSKTWELEEDPKDLKRRIDWILKLWILNRFIKKNGIDWGDMRLKSLDLKYHDLDPETGLFERCQALDLVDRMLDEEEIRRAQSAPPRGTRAWTRGMIIRNTMDKNVEVRIEDWEKINIRAQRHPGNIHFFDRHIRMVNALGIKLEDPFQTDNLSVLKKVEHFVEIWS</sequence>
<dbReference type="GO" id="GO:0019941">
    <property type="term" value="P:modification-dependent protein catabolic process"/>
    <property type="evidence" value="ECO:0007669"/>
    <property type="project" value="InterPro"/>
</dbReference>
<dbReference type="Pfam" id="PF03136">
    <property type="entry name" value="Pup_ligase"/>
    <property type="match status" value="1"/>
</dbReference>
<accession>A0A8J6N2E6</accession>
<organism evidence="1 2">
    <name type="scientific">Candidatus Desulfacyla euxinica</name>
    <dbReference type="NCBI Taxonomy" id="2841693"/>
    <lineage>
        <taxon>Bacteria</taxon>
        <taxon>Deltaproteobacteria</taxon>
        <taxon>Candidatus Desulfacyla</taxon>
    </lineage>
</organism>
<name>A0A8J6N2E6_9DELT</name>
<keyword evidence="1" id="KW-0647">Proteasome</keyword>
<dbReference type="AlphaFoldDB" id="A0A8J6N2E6"/>
<dbReference type="EMBL" id="JACNJD010000330">
    <property type="protein sequence ID" value="MBC8178932.1"/>
    <property type="molecule type" value="Genomic_DNA"/>
</dbReference>
<protein>
    <submittedName>
        <fullName evidence="1">Proteasome accessory factor PafA2 family protein</fullName>
    </submittedName>
</protein>
<dbReference type="PANTHER" id="PTHR42307:SF2">
    <property type="entry name" value="PUP DEAMIDASE_DEPUPYLASE"/>
    <property type="match status" value="1"/>
</dbReference>
<dbReference type="GO" id="GO:0005524">
    <property type="term" value="F:ATP binding"/>
    <property type="evidence" value="ECO:0007669"/>
    <property type="project" value="TreeGrafter"/>
</dbReference>
<evidence type="ECO:0000313" key="2">
    <source>
        <dbReference type="Proteomes" id="UP000650524"/>
    </source>
</evidence>
<dbReference type="GO" id="GO:0000502">
    <property type="term" value="C:proteasome complex"/>
    <property type="evidence" value="ECO:0007669"/>
    <property type="project" value="UniProtKB-KW"/>
</dbReference>